<accession>A0A8H3C7S3</accession>
<dbReference type="EMBL" id="CAJMWW010000536">
    <property type="protein sequence ID" value="CAE6473378.1"/>
    <property type="molecule type" value="Genomic_DNA"/>
</dbReference>
<dbReference type="OrthoDB" id="1932641at2759"/>
<dbReference type="Proteomes" id="UP000663841">
    <property type="component" value="Unassembled WGS sequence"/>
</dbReference>
<dbReference type="PANTHER" id="PTHR45033">
    <property type="match status" value="1"/>
</dbReference>
<comment type="caution">
    <text evidence="2">The sequence shown here is derived from an EMBL/GenBank/DDBJ whole genome shotgun (WGS) entry which is preliminary data.</text>
</comment>
<evidence type="ECO:0000313" key="3">
    <source>
        <dbReference type="Proteomes" id="UP000663841"/>
    </source>
</evidence>
<dbReference type="PANTHER" id="PTHR45033:SF2">
    <property type="entry name" value="ZINC-TYPE ALCOHOL DEHYDROGENASE-LIKE PROTEIN C1773.06C"/>
    <property type="match status" value="1"/>
</dbReference>
<dbReference type="SUPFAM" id="SSF51735">
    <property type="entry name" value="NAD(P)-binding Rossmann-fold domains"/>
    <property type="match status" value="1"/>
</dbReference>
<dbReference type="InterPro" id="IPR013149">
    <property type="entry name" value="ADH-like_C"/>
</dbReference>
<proteinExistence type="predicted"/>
<protein>
    <recommendedName>
        <fullName evidence="1">Alcohol dehydrogenase-like C-terminal domain-containing protein</fullName>
    </recommendedName>
</protein>
<feature type="domain" description="Alcohol dehydrogenase-like C-terminal" evidence="1">
    <location>
        <begin position="68"/>
        <end position="181"/>
    </location>
</feature>
<evidence type="ECO:0000259" key="1">
    <source>
        <dbReference type="Pfam" id="PF00107"/>
    </source>
</evidence>
<reference evidence="2" key="1">
    <citation type="submission" date="2021-01" db="EMBL/GenBank/DDBJ databases">
        <authorList>
            <person name="Kaushik A."/>
        </authorList>
    </citation>
    <scope>NUCLEOTIDE SEQUENCE</scope>
    <source>
        <strain evidence="2">AG3-T5</strain>
    </source>
</reference>
<dbReference type="Pfam" id="PF00107">
    <property type="entry name" value="ADH_zinc_N"/>
    <property type="match status" value="1"/>
</dbReference>
<dbReference type="InterPro" id="IPR036291">
    <property type="entry name" value="NAD(P)-bd_dom_sf"/>
</dbReference>
<dbReference type="InterPro" id="IPR052711">
    <property type="entry name" value="Zinc_ADH-like"/>
</dbReference>
<organism evidence="2 3">
    <name type="scientific">Rhizoctonia solani</name>
    <dbReference type="NCBI Taxonomy" id="456999"/>
    <lineage>
        <taxon>Eukaryota</taxon>
        <taxon>Fungi</taxon>
        <taxon>Dikarya</taxon>
        <taxon>Basidiomycota</taxon>
        <taxon>Agaricomycotina</taxon>
        <taxon>Agaricomycetes</taxon>
        <taxon>Cantharellales</taxon>
        <taxon>Ceratobasidiaceae</taxon>
        <taxon>Rhizoctonia</taxon>
    </lineage>
</organism>
<sequence length="219" mass="23566">MCPSPQAWKRRGPGQDPCGCVEREGNSAIFVHDKELVFYGTLKSASVNIPVGFDCNRARKRRRAGPSAQFTKAAGARVIATTSSEDRASKYKALGVDHVINYRGNPDWADEVKKLTGGLGVDQAFEIGGKGTLIEAIRAIKPGGVVHVISVWPNAATTSVNELAMSLLLKQGKLNGVVVGVVGGRDVGQRLDPFISKHRITPLVDSKVFEWKEAKDASE</sequence>
<dbReference type="Gene3D" id="3.90.180.10">
    <property type="entry name" value="Medium-chain alcohol dehydrogenases, catalytic domain"/>
    <property type="match status" value="1"/>
</dbReference>
<dbReference type="Gene3D" id="3.40.50.720">
    <property type="entry name" value="NAD(P)-binding Rossmann-like Domain"/>
    <property type="match status" value="1"/>
</dbReference>
<evidence type="ECO:0000313" key="2">
    <source>
        <dbReference type="EMBL" id="CAE6473378.1"/>
    </source>
</evidence>
<dbReference type="AlphaFoldDB" id="A0A8H3C7S3"/>
<name>A0A8H3C7S3_9AGAM</name>
<gene>
    <name evidence="2" type="ORF">RDB_LOCUS183305</name>
</gene>